<dbReference type="EMBL" id="BQNB010010826">
    <property type="protein sequence ID" value="GJS82455.1"/>
    <property type="molecule type" value="Genomic_DNA"/>
</dbReference>
<comment type="caution">
    <text evidence="1">The sequence shown here is derived from an EMBL/GenBank/DDBJ whole genome shotgun (WGS) entry which is preliminary data.</text>
</comment>
<proteinExistence type="predicted"/>
<dbReference type="Proteomes" id="UP001151760">
    <property type="component" value="Unassembled WGS sequence"/>
</dbReference>
<sequence length="232" mass="26463">MGTRKVMVASIYWLTMMNLVYSLVRELKLKEFDNILADRSETETCMEMFLVVVEIRDEVTYQFLSYDQGTLEHRSLRVAAASTSLKQKFKVLISAPIGLQIPTRIVYGPDGTFAIVREFMIDGSLRMSYAAKISINCEDSEAPTLKRPRKDELELDEYGDVLKNKVKLDCGSCADVMIQGRSNIEKFAFLRDRLVSWVSKKQDALQYLTTVAVKYYCHVWMLGSNPLDAILA</sequence>
<reference evidence="1" key="2">
    <citation type="submission" date="2022-01" db="EMBL/GenBank/DDBJ databases">
        <authorList>
            <person name="Yamashiro T."/>
            <person name="Shiraishi A."/>
            <person name="Satake H."/>
            <person name="Nakayama K."/>
        </authorList>
    </citation>
    <scope>NUCLEOTIDE SEQUENCE</scope>
</reference>
<name>A0ABQ4YXH3_9ASTR</name>
<reference evidence="1" key="1">
    <citation type="journal article" date="2022" name="Int. J. Mol. Sci.">
        <title>Draft Genome of Tanacetum Coccineum: Genomic Comparison of Closely Related Tanacetum-Family Plants.</title>
        <authorList>
            <person name="Yamashiro T."/>
            <person name="Shiraishi A."/>
            <person name="Nakayama K."/>
            <person name="Satake H."/>
        </authorList>
    </citation>
    <scope>NUCLEOTIDE SEQUENCE</scope>
</reference>
<organism evidence="1 2">
    <name type="scientific">Tanacetum coccineum</name>
    <dbReference type="NCBI Taxonomy" id="301880"/>
    <lineage>
        <taxon>Eukaryota</taxon>
        <taxon>Viridiplantae</taxon>
        <taxon>Streptophyta</taxon>
        <taxon>Embryophyta</taxon>
        <taxon>Tracheophyta</taxon>
        <taxon>Spermatophyta</taxon>
        <taxon>Magnoliopsida</taxon>
        <taxon>eudicotyledons</taxon>
        <taxon>Gunneridae</taxon>
        <taxon>Pentapetalae</taxon>
        <taxon>asterids</taxon>
        <taxon>campanulids</taxon>
        <taxon>Asterales</taxon>
        <taxon>Asteraceae</taxon>
        <taxon>Asteroideae</taxon>
        <taxon>Anthemideae</taxon>
        <taxon>Anthemidinae</taxon>
        <taxon>Tanacetum</taxon>
    </lineage>
</organism>
<evidence type="ECO:0000313" key="1">
    <source>
        <dbReference type="EMBL" id="GJS82455.1"/>
    </source>
</evidence>
<protein>
    <submittedName>
        <fullName evidence="1">Uncharacterized protein</fullName>
    </submittedName>
</protein>
<gene>
    <name evidence="1" type="ORF">Tco_0748996</name>
</gene>
<accession>A0ABQ4YXH3</accession>
<evidence type="ECO:0000313" key="2">
    <source>
        <dbReference type="Proteomes" id="UP001151760"/>
    </source>
</evidence>
<keyword evidence="2" id="KW-1185">Reference proteome</keyword>